<dbReference type="Pfam" id="PF01804">
    <property type="entry name" value="Penicil_amidase"/>
    <property type="match status" value="1"/>
</dbReference>
<gene>
    <name evidence="1" type="ORF">P409_07670</name>
</gene>
<evidence type="ECO:0008006" key="3">
    <source>
        <dbReference type="Google" id="ProtNLM"/>
    </source>
</evidence>
<dbReference type="EMBL" id="JANX01000061">
    <property type="protein sequence ID" value="KGM34896.1"/>
    <property type="molecule type" value="Genomic_DNA"/>
</dbReference>
<dbReference type="Gene3D" id="3.60.20.10">
    <property type="entry name" value="Glutamine Phosphoribosylpyrophosphate, subunit 1, domain 1"/>
    <property type="match status" value="1"/>
</dbReference>
<dbReference type="Proteomes" id="UP000029995">
    <property type="component" value="Unassembled WGS sequence"/>
</dbReference>
<evidence type="ECO:0000313" key="1">
    <source>
        <dbReference type="EMBL" id="KGM34896.1"/>
    </source>
</evidence>
<sequence>MHAAYRPDDFRVTHGASVRIVMDVGDWDRSTCINTPGQSGDPRSPHYRDLAPLWARGEQVPLLYSRAAVEGAAEQRIRLLPM</sequence>
<dbReference type="SUPFAM" id="SSF56235">
    <property type="entry name" value="N-terminal nucleophile aminohydrolases (Ntn hydrolases)"/>
    <property type="match status" value="1"/>
</dbReference>
<evidence type="ECO:0000313" key="2">
    <source>
        <dbReference type="Proteomes" id="UP000029995"/>
    </source>
</evidence>
<dbReference type="InterPro" id="IPR002692">
    <property type="entry name" value="S45"/>
</dbReference>
<dbReference type="PANTHER" id="PTHR34218">
    <property type="entry name" value="PEPTIDASE S45 PENICILLIN AMIDASE"/>
    <property type="match status" value="1"/>
</dbReference>
<organism evidence="1 2">
    <name type="scientific">Inquilinus limosus MP06</name>
    <dbReference type="NCBI Taxonomy" id="1398085"/>
    <lineage>
        <taxon>Bacteria</taxon>
        <taxon>Pseudomonadati</taxon>
        <taxon>Pseudomonadota</taxon>
        <taxon>Alphaproteobacteria</taxon>
        <taxon>Rhodospirillales</taxon>
        <taxon>Rhodospirillaceae</taxon>
        <taxon>Inquilinus</taxon>
    </lineage>
</organism>
<dbReference type="AlphaFoldDB" id="A0A0A0D893"/>
<dbReference type="GO" id="GO:0016787">
    <property type="term" value="F:hydrolase activity"/>
    <property type="evidence" value="ECO:0007669"/>
    <property type="project" value="InterPro"/>
</dbReference>
<reference evidence="1 2" key="1">
    <citation type="submission" date="2014-01" db="EMBL/GenBank/DDBJ databases">
        <title>Genome sequence determination for a cystic fibrosis isolate, Inquilinus limosus.</title>
        <authorList>
            <person name="Pino M."/>
            <person name="Di Conza J."/>
            <person name="Gutkind G."/>
        </authorList>
    </citation>
    <scope>NUCLEOTIDE SEQUENCE [LARGE SCALE GENOMIC DNA]</scope>
    <source>
        <strain evidence="1 2">MP06</strain>
    </source>
</reference>
<name>A0A0A0D893_9PROT</name>
<proteinExistence type="predicted"/>
<accession>A0A0A0D893</accession>
<protein>
    <recommendedName>
        <fullName evidence="3">Penicillin amidase</fullName>
    </recommendedName>
</protein>
<dbReference type="GO" id="GO:0017000">
    <property type="term" value="P:antibiotic biosynthetic process"/>
    <property type="evidence" value="ECO:0007669"/>
    <property type="project" value="InterPro"/>
</dbReference>
<dbReference type="PANTHER" id="PTHR34218:SF4">
    <property type="entry name" value="ACYL-HOMOSERINE LACTONE ACYLASE QUIP"/>
    <property type="match status" value="1"/>
</dbReference>
<dbReference type="InterPro" id="IPR029055">
    <property type="entry name" value="Ntn_hydrolases_N"/>
</dbReference>
<comment type="caution">
    <text evidence="1">The sequence shown here is derived from an EMBL/GenBank/DDBJ whole genome shotgun (WGS) entry which is preliminary data.</text>
</comment>